<accession>A0A6G7J9I4</accession>
<dbReference type="Pfam" id="PF00589">
    <property type="entry name" value="Phage_integrase"/>
    <property type="match status" value="1"/>
</dbReference>
<evidence type="ECO:0000259" key="2">
    <source>
        <dbReference type="PROSITE" id="PS51898"/>
    </source>
</evidence>
<dbReference type="RefSeq" id="WP_166250425.1">
    <property type="nucleotide sequence ID" value="NZ_JAHZSW010000024.1"/>
</dbReference>
<sequence>MDKHLTFHSARHTFATTITLTNGVPIETVSKLLSHTKLSTTKRYARVIEQKISQDMAALRTKLDGRGEGTEAKVIPEQETNPKSHYVPVLKVVR</sequence>
<dbReference type="InterPro" id="IPR002104">
    <property type="entry name" value="Integrase_catalytic"/>
</dbReference>
<dbReference type="InterPro" id="IPR011010">
    <property type="entry name" value="DNA_brk_join_enz"/>
</dbReference>
<dbReference type="InterPro" id="IPR013762">
    <property type="entry name" value="Integrase-like_cat_sf"/>
</dbReference>
<protein>
    <submittedName>
        <fullName evidence="3">Tyrosine-type recombinase/integrase</fullName>
    </submittedName>
</protein>
<evidence type="ECO:0000313" key="3">
    <source>
        <dbReference type="EMBL" id="QII47087.1"/>
    </source>
</evidence>
<name>A0A6G7J9I4_9FLAO</name>
<keyword evidence="1" id="KW-0233">DNA recombination</keyword>
<proteinExistence type="predicted"/>
<gene>
    <name evidence="3" type="ORF">GVT53_05090</name>
</gene>
<dbReference type="GO" id="GO:0003677">
    <property type="term" value="F:DNA binding"/>
    <property type="evidence" value="ECO:0007669"/>
    <property type="project" value="InterPro"/>
</dbReference>
<dbReference type="GO" id="GO:0015074">
    <property type="term" value="P:DNA integration"/>
    <property type="evidence" value="ECO:0007669"/>
    <property type="project" value="InterPro"/>
</dbReference>
<dbReference type="AlphaFoldDB" id="A0A6G7J9I4"/>
<keyword evidence="4" id="KW-1185">Reference proteome</keyword>
<reference evidence="3 4" key="1">
    <citation type="submission" date="2020-02" db="EMBL/GenBank/DDBJ databases">
        <title>Complete genome of Muricauda sp. 501str8.</title>
        <authorList>
            <person name="Dong B."/>
            <person name="Zhu S."/>
            <person name="Yang J."/>
            <person name="Chen J."/>
        </authorList>
    </citation>
    <scope>NUCLEOTIDE SEQUENCE [LARGE SCALE GENOMIC DNA]</scope>
    <source>
        <strain evidence="3 4">501str8</strain>
    </source>
</reference>
<evidence type="ECO:0000313" key="4">
    <source>
        <dbReference type="Proteomes" id="UP000502928"/>
    </source>
</evidence>
<organism evidence="3 4">
    <name type="scientific">Flagellimonas oceani</name>
    <dbReference type="NCBI Taxonomy" id="2698672"/>
    <lineage>
        <taxon>Bacteria</taxon>
        <taxon>Pseudomonadati</taxon>
        <taxon>Bacteroidota</taxon>
        <taxon>Flavobacteriia</taxon>
        <taxon>Flavobacteriales</taxon>
        <taxon>Flavobacteriaceae</taxon>
        <taxon>Flagellimonas</taxon>
    </lineage>
</organism>
<dbReference type="PROSITE" id="PS51898">
    <property type="entry name" value="TYR_RECOMBINASE"/>
    <property type="match status" value="1"/>
</dbReference>
<dbReference type="Proteomes" id="UP000502928">
    <property type="component" value="Chromosome"/>
</dbReference>
<dbReference type="GO" id="GO:0006310">
    <property type="term" value="P:DNA recombination"/>
    <property type="evidence" value="ECO:0007669"/>
    <property type="project" value="UniProtKB-KW"/>
</dbReference>
<dbReference type="EMBL" id="CP049616">
    <property type="protein sequence ID" value="QII47087.1"/>
    <property type="molecule type" value="Genomic_DNA"/>
</dbReference>
<dbReference type="SUPFAM" id="SSF56349">
    <property type="entry name" value="DNA breaking-rejoining enzymes"/>
    <property type="match status" value="1"/>
</dbReference>
<dbReference type="Gene3D" id="1.10.443.10">
    <property type="entry name" value="Intergrase catalytic core"/>
    <property type="match status" value="1"/>
</dbReference>
<evidence type="ECO:0000256" key="1">
    <source>
        <dbReference type="ARBA" id="ARBA00023172"/>
    </source>
</evidence>
<dbReference type="KEGG" id="mut:GVT53_05090"/>
<feature type="domain" description="Tyr recombinase" evidence="2">
    <location>
        <begin position="1"/>
        <end position="57"/>
    </location>
</feature>